<dbReference type="InterPro" id="IPR029063">
    <property type="entry name" value="SAM-dependent_MTases_sf"/>
</dbReference>
<evidence type="ECO:0000313" key="1">
    <source>
        <dbReference type="EMBL" id="KKN92438.1"/>
    </source>
</evidence>
<reference evidence="1" key="1">
    <citation type="journal article" date="2015" name="Nature">
        <title>Complex archaea that bridge the gap between prokaryotes and eukaryotes.</title>
        <authorList>
            <person name="Spang A."/>
            <person name="Saw J.H."/>
            <person name="Jorgensen S.L."/>
            <person name="Zaremba-Niedzwiedzka K."/>
            <person name="Martijn J."/>
            <person name="Lind A.E."/>
            <person name="van Eijk R."/>
            <person name="Schleper C."/>
            <person name="Guy L."/>
            <person name="Ettema T.J."/>
        </authorList>
    </citation>
    <scope>NUCLEOTIDE SEQUENCE</scope>
</reference>
<accession>A0A0F9XK44</accession>
<dbReference type="AlphaFoldDB" id="A0A0F9XK44"/>
<dbReference type="EMBL" id="LAZR01000095">
    <property type="protein sequence ID" value="KKN92438.1"/>
    <property type="molecule type" value="Genomic_DNA"/>
</dbReference>
<comment type="caution">
    <text evidence="1">The sequence shown here is derived from an EMBL/GenBank/DDBJ whole genome shotgun (WGS) entry which is preliminary data.</text>
</comment>
<dbReference type="Gene3D" id="3.40.50.150">
    <property type="entry name" value="Vaccinia Virus protein VP39"/>
    <property type="match status" value="1"/>
</dbReference>
<name>A0A0F9XK44_9ZZZZ</name>
<protein>
    <submittedName>
        <fullName evidence="1">Uncharacterized protein</fullName>
    </submittedName>
</protein>
<sequence>MAKSECLEELGFGDWSIDKDLYDFIRKVLPEGSTILELGSGFSTGELSKYYTMFSVEHDVAFLDKYDSTYLHAPLKEHKKLKNHDSTEWYDASILHDLLKGLKYDLLLVDGPPQTRSGFVKYINLFDTSAIWVFDDAGRSIDRAVVNSAASVLGVPWVNYRSEAGGKVYSVLNNPLLRSTDE</sequence>
<organism evidence="1">
    <name type="scientific">marine sediment metagenome</name>
    <dbReference type="NCBI Taxonomy" id="412755"/>
    <lineage>
        <taxon>unclassified sequences</taxon>
        <taxon>metagenomes</taxon>
        <taxon>ecological metagenomes</taxon>
    </lineage>
</organism>
<proteinExistence type="predicted"/>
<gene>
    <name evidence="1" type="ORF">LCGC14_0209290</name>
</gene>